<dbReference type="InterPro" id="IPR016454">
    <property type="entry name" value="Cysteine_dSase"/>
</dbReference>
<dbReference type="PROSITE" id="PS00595">
    <property type="entry name" value="AA_TRANSFER_CLASS_5"/>
    <property type="match status" value="1"/>
</dbReference>
<dbReference type="Gene3D" id="3.40.640.10">
    <property type="entry name" value="Type I PLP-dependent aspartate aminotransferase-like (Major domain)"/>
    <property type="match status" value="1"/>
</dbReference>
<dbReference type="InterPro" id="IPR015421">
    <property type="entry name" value="PyrdxlP-dep_Trfase_major"/>
</dbReference>
<reference evidence="11" key="1">
    <citation type="submission" date="2021-01" db="EMBL/GenBank/DDBJ databases">
        <authorList>
            <person name="Corre E."/>
            <person name="Pelletier E."/>
            <person name="Niang G."/>
            <person name="Scheremetjew M."/>
            <person name="Finn R."/>
            <person name="Kale V."/>
            <person name="Holt S."/>
            <person name="Cochrane G."/>
            <person name="Meng A."/>
            <person name="Brown T."/>
            <person name="Cohen L."/>
        </authorList>
    </citation>
    <scope>NUCLEOTIDE SEQUENCE</scope>
    <source>
        <strain evidence="11">RCC927</strain>
    </source>
</reference>
<evidence type="ECO:0000256" key="8">
    <source>
        <dbReference type="ARBA" id="ARBA00023014"/>
    </source>
</evidence>
<dbReference type="InterPro" id="IPR015424">
    <property type="entry name" value="PyrdxlP-dep_Trfase"/>
</dbReference>
<sequence>MASLLNEAALPGPQGEDGPVYVDYNASTPIAREVADAMAPYLYEHWGNPSSAYVYGRRTAEAVANARRQLAALLNAQEAQAHVTFTSGGTESNNWAIRGAARAMRAADKKRSHIVTTCVEHPAVLEVCRFLRDVEGFELTEVAVDAEGVCAVEALEEAIRPGETALVTVMHSNNEVGALMPVREAAGLAHAAGALCHTDASQSVGKVPVDFVALGVDFLTVAGHKMYAPKGCGALIHRRDVPMEKFMIGAGHEQGRRAGTENVILNVGLGAAAALAHSRGVAQTAAKLAARREELRGALLATLEGAGVQARVNGPGDAARRLPNTLSISLRGVVGAKLVARVQDKVACSSGSACHAGAVRMSGVLRAMGVEPEWGDGTVRLSVGKYTTSRDVEVVAREIAVAAAEELRLGSGVTSG</sequence>
<keyword evidence="7" id="KW-0408">Iron</keyword>
<accession>A0A7S3F7M8</accession>
<dbReference type="EMBL" id="HBHY01005995">
    <property type="protein sequence ID" value="CAE0132278.1"/>
    <property type="molecule type" value="Transcribed_RNA"/>
</dbReference>
<keyword evidence="8" id="KW-0411">Iron-sulfur</keyword>
<dbReference type="PANTHER" id="PTHR11601:SF34">
    <property type="entry name" value="CYSTEINE DESULFURASE"/>
    <property type="match status" value="1"/>
</dbReference>
<proteinExistence type="inferred from homology"/>
<name>A0A7S3F7M8_9VIRI</name>
<evidence type="ECO:0000256" key="9">
    <source>
        <dbReference type="RuleBase" id="RU004504"/>
    </source>
</evidence>
<gene>
    <name evidence="11" type="ORF">PSIN1315_LOCUS3867</name>
</gene>
<evidence type="ECO:0000313" key="11">
    <source>
        <dbReference type="EMBL" id="CAE0132278.1"/>
    </source>
</evidence>
<feature type="domain" description="Aminotransferase class V" evidence="10">
    <location>
        <begin position="20"/>
        <end position="394"/>
    </location>
</feature>
<evidence type="ECO:0000256" key="7">
    <source>
        <dbReference type="ARBA" id="ARBA00023004"/>
    </source>
</evidence>
<keyword evidence="6" id="KW-0663">Pyridoxal phosphate</keyword>
<evidence type="ECO:0000256" key="1">
    <source>
        <dbReference type="ARBA" id="ARBA00001933"/>
    </source>
</evidence>
<dbReference type="GO" id="GO:0046872">
    <property type="term" value="F:metal ion binding"/>
    <property type="evidence" value="ECO:0007669"/>
    <property type="project" value="UniProtKB-KW"/>
</dbReference>
<dbReference type="EC" id="2.8.1.7" evidence="3"/>
<dbReference type="AlphaFoldDB" id="A0A7S3F7M8"/>
<evidence type="ECO:0000256" key="6">
    <source>
        <dbReference type="ARBA" id="ARBA00022898"/>
    </source>
</evidence>
<evidence type="ECO:0000256" key="3">
    <source>
        <dbReference type="ARBA" id="ARBA00012239"/>
    </source>
</evidence>
<dbReference type="InterPro" id="IPR020578">
    <property type="entry name" value="Aminotrans_V_PyrdxlP_BS"/>
</dbReference>
<keyword evidence="5" id="KW-0479">Metal-binding</keyword>
<dbReference type="GO" id="GO:0051536">
    <property type="term" value="F:iron-sulfur cluster binding"/>
    <property type="evidence" value="ECO:0007669"/>
    <property type="project" value="UniProtKB-KW"/>
</dbReference>
<evidence type="ECO:0000256" key="4">
    <source>
        <dbReference type="ARBA" id="ARBA00022679"/>
    </source>
</evidence>
<dbReference type="GO" id="GO:0031071">
    <property type="term" value="F:cysteine desulfurase activity"/>
    <property type="evidence" value="ECO:0007669"/>
    <property type="project" value="UniProtKB-EC"/>
</dbReference>
<dbReference type="FunFam" id="3.40.640.10:FF:000084">
    <property type="entry name" value="IscS-like cysteine desulfurase"/>
    <property type="match status" value="1"/>
</dbReference>
<dbReference type="PIRSF" id="PIRSF005572">
    <property type="entry name" value="NifS"/>
    <property type="match status" value="1"/>
</dbReference>
<organism evidence="11">
    <name type="scientific">Prasinoderma singulare</name>
    <dbReference type="NCBI Taxonomy" id="676789"/>
    <lineage>
        <taxon>Eukaryota</taxon>
        <taxon>Viridiplantae</taxon>
        <taxon>Prasinodermophyta</taxon>
        <taxon>Prasinodermophyceae</taxon>
        <taxon>Prasinodermales</taxon>
        <taxon>Prasinodermaceae</taxon>
        <taxon>Prasinoderma</taxon>
    </lineage>
</organism>
<evidence type="ECO:0000259" key="10">
    <source>
        <dbReference type="Pfam" id="PF00266"/>
    </source>
</evidence>
<evidence type="ECO:0000256" key="2">
    <source>
        <dbReference type="ARBA" id="ARBA00006490"/>
    </source>
</evidence>
<dbReference type="Gene3D" id="3.90.1150.10">
    <property type="entry name" value="Aspartate Aminotransferase, domain 1"/>
    <property type="match status" value="1"/>
</dbReference>
<dbReference type="InterPro" id="IPR000192">
    <property type="entry name" value="Aminotrans_V_dom"/>
</dbReference>
<comment type="cofactor">
    <cofactor evidence="1 9">
        <name>pyridoxal 5'-phosphate</name>
        <dbReference type="ChEBI" id="CHEBI:597326"/>
    </cofactor>
</comment>
<protein>
    <recommendedName>
        <fullName evidence="3">cysteine desulfurase</fullName>
        <ecNumber evidence="3">2.8.1.7</ecNumber>
    </recommendedName>
</protein>
<dbReference type="Pfam" id="PF00266">
    <property type="entry name" value="Aminotran_5"/>
    <property type="match status" value="1"/>
</dbReference>
<dbReference type="PANTHER" id="PTHR11601">
    <property type="entry name" value="CYSTEINE DESULFURYLASE FAMILY MEMBER"/>
    <property type="match status" value="1"/>
</dbReference>
<dbReference type="InterPro" id="IPR015422">
    <property type="entry name" value="PyrdxlP-dep_Trfase_small"/>
</dbReference>
<comment type="similarity">
    <text evidence="2">Belongs to the class-V pyridoxal-phosphate-dependent aminotransferase family. NifS/IscS subfamily.</text>
</comment>
<keyword evidence="4" id="KW-0808">Transferase</keyword>
<dbReference type="SUPFAM" id="SSF53383">
    <property type="entry name" value="PLP-dependent transferases"/>
    <property type="match status" value="1"/>
</dbReference>
<dbReference type="Gene3D" id="1.10.260.50">
    <property type="match status" value="1"/>
</dbReference>
<evidence type="ECO:0000256" key="5">
    <source>
        <dbReference type="ARBA" id="ARBA00022723"/>
    </source>
</evidence>